<accession>A0ABX2E6W5</accession>
<feature type="transmembrane region" description="Helical" evidence="16">
    <location>
        <begin position="37"/>
        <end position="59"/>
    </location>
</feature>
<dbReference type="PANTHER" id="PTHR22683:SF41">
    <property type="entry name" value="DNA TRANSLOCASE FTSK"/>
    <property type="match status" value="1"/>
</dbReference>
<evidence type="ECO:0000256" key="3">
    <source>
        <dbReference type="ARBA" id="ARBA00022475"/>
    </source>
</evidence>
<evidence type="ECO:0000256" key="15">
    <source>
        <dbReference type="SAM" id="MobiDB-lite"/>
    </source>
</evidence>
<dbReference type="InterPro" id="IPR036388">
    <property type="entry name" value="WH-like_DNA-bd_sf"/>
</dbReference>
<keyword evidence="10" id="KW-0238">DNA-binding</keyword>
<evidence type="ECO:0000256" key="8">
    <source>
        <dbReference type="ARBA" id="ARBA00022840"/>
    </source>
</evidence>
<dbReference type="Pfam" id="PF13491">
    <property type="entry name" value="FtsK_4TM"/>
    <property type="match status" value="1"/>
</dbReference>
<evidence type="ECO:0000313" key="18">
    <source>
        <dbReference type="EMBL" id="NRD24200.1"/>
    </source>
</evidence>
<evidence type="ECO:0000256" key="10">
    <source>
        <dbReference type="ARBA" id="ARBA00023125"/>
    </source>
</evidence>
<dbReference type="Gene3D" id="3.30.980.40">
    <property type="match status" value="1"/>
</dbReference>
<dbReference type="Pfam" id="PF09397">
    <property type="entry name" value="FtsK_gamma"/>
    <property type="match status" value="1"/>
</dbReference>
<dbReference type="InterPro" id="IPR036390">
    <property type="entry name" value="WH_DNA-bd_sf"/>
</dbReference>
<gene>
    <name evidence="18" type="ORF">HNV10_13155</name>
</gene>
<dbReference type="RefSeq" id="WP_173301845.1">
    <property type="nucleotide sequence ID" value="NZ_JABRWQ010000005.1"/>
</dbReference>
<dbReference type="Pfam" id="PF01580">
    <property type="entry name" value="FtsK_SpoIIIE"/>
    <property type="match status" value="1"/>
</dbReference>
<dbReference type="Gene3D" id="1.10.10.10">
    <property type="entry name" value="Winged helix-like DNA-binding domain superfamily/Winged helix DNA-binding domain"/>
    <property type="match status" value="1"/>
</dbReference>
<dbReference type="Pfam" id="PF17854">
    <property type="entry name" value="FtsK_alpha"/>
    <property type="match status" value="1"/>
</dbReference>
<dbReference type="Proteomes" id="UP000805085">
    <property type="component" value="Unassembled WGS sequence"/>
</dbReference>
<feature type="transmembrane region" description="Helical" evidence="16">
    <location>
        <begin position="130"/>
        <end position="148"/>
    </location>
</feature>
<dbReference type="SUPFAM" id="SSF52540">
    <property type="entry name" value="P-loop containing nucleoside triphosphate hydrolases"/>
    <property type="match status" value="1"/>
</dbReference>
<evidence type="ECO:0000256" key="6">
    <source>
        <dbReference type="ARBA" id="ARBA00022741"/>
    </source>
</evidence>
<keyword evidence="9 16" id="KW-1133">Transmembrane helix</keyword>
<feature type="coiled-coil region" evidence="14">
    <location>
        <begin position="283"/>
        <end position="310"/>
    </location>
</feature>
<dbReference type="InterPro" id="IPR050206">
    <property type="entry name" value="FtsK/SpoIIIE/SftA"/>
</dbReference>
<protein>
    <submittedName>
        <fullName evidence="18">DNA translocase FtsK 4TM domain-containing protein</fullName>
    </submittedName>
</protein>
<feature type="transmembrane region" description="Helical" evidence="16">
    <location>
        <begin position="98"/>
        <end position="118"/>
    </location>
</feature>
<dbReference type="PANTHER" id="PTHR22683">
    <property type="entry name" value="SPORULATION PROTEIN RELATED"/>
    <property type="match status" value="1"/>
</dbReference>
<evidence type="ECO:0000313" key="19">
    <source>
        <dbReference type="Proteomes" id="UP000805085"/>
    </source>
</evidence>
<evidence type="ECO:0000256" key="1">
    <source>
        <dbReference type="ARBA" id="ARBA00004651"/>
    </source>
</evidence>
<feature type="region of interest" description="Disordered" evidence="15">
    <location>
        <begin position="1"/>
        <end position="23"/>
    </location>
</feature>
<evidence type="ECO:0000256" key="5">
    <source>
        <dbReference type="ARBA" id="ARBA00022692"/>
    </source>
</evidence>
<comment type="subcellular location">
    <subcellularLocation>
        <location evidence="1">Cell membrane</location>
        <topology evidence="1">Multi-pass membrane protein</topology>
    </subcellularLocation>
</comment>
<evidence type="ECO:0000256" key="4">
    <source>
        <dbReference type="ARBA" id="ARBA00022618"/>
    </source>
</evidence>
<keyword evidence="8 13" id="KW-0067">ATP-binding</keyword>
<keyword evidence="4" id="KW-0132">Cell division</keyword>
<reference evidence="18 19" key="1">
    <citation type="journal article" date="2015" name="Int. J. Syst. Evol. Microbiol.">
        <title>Winogradskyella litoriviva sp. nov., isolated from coastal seawater.</title>
        <authorList>
            <person name="Nedashkovskaya O.I."/>
            <person name="Kukhlevskiy A.D."/>
            <person name="Zhukova N.V."/>
            <person name="Kim S.J."/>
            <person name="Rhee S.K."/>
            <person name="Mikhailov V.V."/>
        </authorList>
    </citation>
    <scope>NUCLEOTIDE SEQUENCE [LARGE SCALE GENOMIC DNA]</scope>
    <source>
        <strain evidence="18 19">KMM6491</strain>
    </source>
</reference>
<evidence type="ECO:0000256" key="14">
    <source>
        <dbReference type="SAM" id="Coils"/>
    </source>
</evidence>
<evidence type="ECO:0000256" key="9">
    <source>
        <dbReference type="ARBA" id="ARBA00022989"/>
    </source>
</evidence>
<evidence type="ECO:0000256" key="11">
    <source>
        <dbReference type="ARBA" id="ARBA00023136"/>
    </source>
</evidence>
<dbReference type="InterPro" id="IPR018541">
    <property type="entry name" value="Ftsk_gamma"/>
</dbReference>
<evidence type="ECO:0000256" key="7">
    <source>
        <dbReference type="ARBA" id="ARBA00022829"/>
    </source>
</evidence>
<keyword evidence="7" id="KW-0159">Chromosome partition</keyword>
<dbReference type="InterPro" id="IPR025199">
    <property type="entry name" value="FtsK_4TM"/>
</dbReference>
<name>A0ABX2E6W5_9FLAO</name>
<evidence type="ECO:0000256" key="12">
    <source>
        <dbReference type="ARBA" id="ARBA00023306"/>
    </source>
</evidence>
<feature type="transmembrane region" description="Helical" evidence="16">
    <location>
        <begin position="168"/>
        <end position="188"/>
    </location>
</feature>
<dbReference type="InterPro" id="IPR041027">
    <property type="entry name" value="FtsK_alpha"/>
</dbReference>
<dbReference type="SUPFAM" id="SSF46785">
    <property type="entry name" value="Winged helix' DNA-binding domain"/>
    <property type="match status" value="1"/>
</dbReference>
<comment type="caution">
    <text evidence="18">The sequence shown here is derived from an EMBL/GenBank/DDBJ whole genome shotgun (WGS) entry which is preliminary data.</text>
</comment>
<dbReference type="EMBL" id="JABRWQ010000005">
    <property type="protein sequence ID" value="NRD24200.1"/>
    <property type="molecule type" value="Genomic_DNA"/>
</dbReference>
<dbReference type="SMART" id="SM00843">
    <property type="entry name" value="Ftsk_gamma"/>
    <property type="match status" value="1"/>
</dbReference>
<feature type="domain" description="FtsK" evidence="17">
    <location>
        <begin position="459"/>
        <end position="663"/>
    </location>
</feature>
<keyword evidence="11 16" id="KW-0472">Membrane</keyword>
<organism evidence="18 19">
    <name type="scientific">Winogradskyella litoriviva</name>
    <dbReference type="NCBI Taxonomy" id="1220182"/>
    <lineage>
        <taxon>Bacteria</taxon>
        <taxon>Pseudomonadati</taxon>
        <taxon>Bacteroidota</taxon>
        <taxon>Flavobacteriia</taxon>
        <taxon>Flavobacteriales</taxon>
        <taxon>Flavobacteriaceae</taxon>
        <taxon>Winogradskyella</taxon>
    </lineage>
</organism>
<proteinExistence type="inferred from homology"/>
<feature type="compositionally biased region" description="Basic residues" evidence="15">
    <location>
        <begin position="1"/>
        <end position="11"/>
    </location>
</feature>
<dbReference type="InterPro" id="IPR002543">
    <property type="entry name" value="FtsK_dom"/>
</dbReference>
<dbReference type="InterPro" id="IPR027417">
    <property type="entry name" value="P-loop_NTPase"/>
</dbReference>
<keyword evidence="14" id="KW-0175">Coiled coil</keyword>
<dbReference type="Gene3D" id="3.40.50.300">
    <property type="entry name" value="P-loop containing nucleotide triphosphate hydrolases"/>
    <property type="match status" value="1"/>
</dbReference>
<keyword evidence="3" id="KW-1003">Cell membrane</keyword>
<dbReference type="PROSITE" id="PS50901">
    <property type="entry name" value="FTSK"/>
    <property type="match status" value="1"/>
</dbReference>
<keyword evidence="6 13" id="KW-0547">Nucleotide-binding</keyword>
<keyword evidence="5 16" id="KW-0812">Transmembrane</keyword>
<feature type="binding site" evidence="13">
    <location>
        <begin position="476"/>
        <end position="483"/>
    </location>
    <ligand>
        <name>ATP</name>
        <dbReference type="ChEBI" id="CHEBI:30616"/>
    </ligand>
</feature>
<keyword evidence="19" id="KW-1185">Reference proteome</keyword>
<evidence type="ECO:0000256" key="16">
    <source>
        <dbReference type="SAM" id="Phobius"/>
    </source>
</evidence>
<sequence length="814" mass="90638">MAKKTTKKKTTTKAQPKAKPTAKVKKPSFKLTSQHKLIFGSLLIIIGLLLFISFLSFVFTGKEDQSVLHNFPERSTEYKNWASQLGAWVSDFFITKGFGLPSFIFSGLIFLSGVYVTLNLNKAKLRKHWIWGTLIVIWLSILFGFFTHKFDLLGGTIGFEMNTFFQDYIGKIGTVLLLVFGLIAYLAIRFKVTGESILNTFKRAKTSIKEDLKSEEKEKEPTIIFDNNLTEEAEAIKSAFEIPLEKTEPTITKHSAPTTKTEVKAENLTMEVTEKPKEETVDVPELKVEVEAIEEEKSEADNLSDKLVEDFGQFDPTLELSKYQFPPLDLLKKYDNEGISIDQEELEENKNRIVETLNNYKIGISSIKATIGPTVTLYEIVPEAGIRISKIKNLEDDIALSLAALGIRIIAPIPGKGTIGIEVPNKNSTIVSMRSVIASQKFQKSEMQLPIAFGKTISNETFVVDLAKMPHLLMAGATGQGKSVGLNAVLTSLLYKKHPAEVKFVLVDPKKVELTLFNKIERHYLAKLPDSEEAIITDNTKVINTLNSLCIEMDNRYEMLKNAFCRNIAEYNAKFKARKLNPNDGHAFLPYIVLVVDEFADLIMTAGKEVETPIARLAQLARAIGIHLIIATQRPSVNVITGIIKANFPARIAFRVTSKIDSRTILDGSGADQLIGRGDMLYTQGNELIRLQCAFVDTPEVEKITEFIGAQKAYPDAHLLPEYVGEEGGTNLDIDISDRDKLFREAAELIVTAQQGSASLLQRKLKLGYNRAGRIIDQLEAAGIVGNFEGSKARQVLVPDLVALDQLLENENNQ</sequence>
<evidence type="ECO:0000256" key="13">
    <source>
        <dbReference type="PROSITE-ProRule" id="PRU00289"/>
    </source>
</evidence>
<comment type="similarity">
    <text evidence="2">Belongs to the FtsK/SpoIIIE/SftA family.</text>
</comment>
<evidence type="ECO:0000259" key="17">
    <source>
        <dbReference type="PROSITE" id="PS50901"/>
    </source>
</evidence>
<evidence type="ECO:0000256" key="2">
    <source>
        <dbReference type="ARBA" id="ARBA00006474"/>
    </source>
</evidence>
<keyword evidence="12" id="KW-0131">Cell cycle</keyword>